<dbReference type="EMBL" id="LEKV01003768">
    <property type="protein sequence ID" value="KVH98674.1"/>
    <property type="molecule type" value="Genomic_DNA"/>
</dbReference>
<dbReference type="PANTHER" id="PTHR33779">
    <property type="entry name" value="EXPRESSED PROTEIN"/>
    <property type="match status" value="1"/>
</dbReference>
<feature type="region of interest" description="Disordered" evidence="1">
    <location>
        <begin position="171"/>
        <end position="190"/>
    </location>
</feature>
<dbReference type="PANTHER" id="PTHR33779:SF1">
    <property type="entry name" value="EXPRESSED PROTEIN"/>
    <property type="match status" value="1"/>
</dbReference>
<feature type="compositionally biased region" description="Basic and acidic residues" evidence="1">
    <location>
        <begin position="88"/>
        <end position="120"/>
    </location>
</feature>
<comment type="caution">
    <text evidence="3">The sequence shown here is derived from an EMBL/GenBank/DDBJ whole genome shotgun (WGS) entry which is preliminary data.</text>
</comment>
<evidence type="ECO:0000256" key="1">
    <source>
        <dbReference type="SAM" id="MobiDB-lite"/>
    </source>
</evidence>
<proteinExistence type="predicted"/>
<dbReference type="STRING" id="59895.A0A103XXI0"/>
<dbReference type="OrthoDB" id="1935489at2759"/>
<protein>
    <recommendedName>
        <fullName evidence="2">PHD-type zinc finger plants domain-containing protein</fullName>
    </recommendedName>
</protein>
<organism evidence="3 4">
    <name type="scientific">Cynara cardunculus var. scolymus</name>
    <name type="common">Globe artichoke</name>
    <name type="synonym">Cynara scolymus</name>
    <dbReference type="NCBI Taxonomy" id="59895"/>
    <lineage>
        <taxon>Eukaryota</taxon>
        <taxon>Viridiplantae</taxon>
        <taxon>Streptophyta</taxon>
        <taxon>Embryophyta</taxon>
        <taxon>Tracheophyta</taxon>
        <taxon>Spermatophyta</taxon>
        <taxon>Magnoliopsida</taxon>
        <taxon>eudicotyledons</taxon>
        <taxon>Gunneridae</taxon>
        <taxon>Pentapetalae</taxon>
        <taxon>asterids</taxon>
        <taxon>campanulids</taxon>
        <taxon>Asterales</taxon>
        <taxon>Asteraceae</taxon>
        <taxon>Carduoideae</taxon>
        <taxon>Cardueae</taxon>
        <taxon>Carduinae</taxon>
        <taxon>Cynara</taxon>
    </lineage>
</organism>
<dbReference type="AlphaFoldDB" id="A0A103XXI0"/>
<dbReference type="Gramene" id="KVH98674">
    <property type="protein sequence ID" value="KVH98674"/>
    <property type="gene ID" value="Ccrd_023100"/>
</dbReference>
<evidence type="ECO:0000313" key="4">
    <source>
        <dbReference type="Proteomes" id="UP000243975"/>
    </source>
</evidence>
<dbReference type="Pfam" id="PF25054">
    <property type="entry name" value="PHD_pln"/>
    <property type="match status" value="1"/>
</dbReference>
<feature type="region of interest" description="Disordered" evidence="1">
    <location>
        <begin position="72"/>
        <end position="120"/>
    </location>
</feature>
<evidence type="ECO:0000259" key="2">
    <source>
        <dbReference type="Pfam" id="PF25054"/>
    </source>
</evidence>
<sequence length="210" mass="22947">MMASKGGGGGGVPNIIQPISSAECCMCGDYGLSEELFRCKICKFRSQHKYCSNQYPKAESYKACNWCLTQKHDSGNSSNSSSSCRNNSGDDRRDHIAVKNKRNPNDRIGHGGLRERRRASEIQLTNTAPIKKLHGSSAEEESPVSTGRKRFGGGVVEKKNHVVLRKSKSANHISHSHGDGGGGGGGGIKTRQVFRNKVRRYKLLDEVSIQ</sequence>
<dbReference type="OMA" id="SYELFQC"/>
<feature type="region of interest" description="Disordered" evidence="1">
    <location>
        <begin position="132"/>
        <end position="152"/>
    </location>
</feature>
<dbReference type="InterPro" id="IPR056874">
    <property type="entry name" value="PHD_dom_pln"/>
</dbReference>
<reference evidence="3 4" key="1">
    <citation type="journal article" date="2016" name="Sci. Rep.">
        <title>The genome sequence of the outbreeding globe artichoke constructed de novo incorporating a phase-aware low-pass sequencing strategy of F1 progeny.</title>
        <authorList>
            <person name="Scaglione D."/>
            <person name="Reyes-Chin-Wo S."/>
            <person name="Acquadro A."/>
            <person name="Froenicke L."/>
            <person name="Portis E."/>
            <person name="Beitel C."/>
            <person name="Tirone M."/>
            <person name="Mauro R."/>
            <person name="Lo Monaco A."/>
            <person name="Mauromicale G."/>
            <person name="Faccioli P."/>
            <person name="Cattivelli L."/>
            <person name="Rieseberg L."/>
            <person name="Michelmore R."/>
            <person name="Lanteri S."/>
        </authorList>
    </citation>
    <scope>NUCLEOTIDE SEQUENCE [LARGE SCALE GENOMIC DNA]</scope>
    <source>
        <strain evidence="3">2C</strain>
    </source>
</reference>
<name>A0A103XXI0_CYNCS</name>
<dbReference type="Proteomes" id="UP000243975">
    <property type="component" value="Unassembled WGS sequence"/>
</dbReference>
<feature type="compositionally biased region" description="Low complexity" evidence="1">
    <location>
        <begin position="75"/>
        <end position="87"/>
    </location>
</feature>
<feature type="domain" description="PHD-type zinc finger plants" evidence="2">
    <location>
        <begin position="25"/>
        <end position="67"/>
    </location>
</feature>
<evidence type="ECO:0000313" key="3">
    <source>
        <dbReference type="EMBL" id="KVH98674.1"/>
    </source>
</evidence>
<feature type="compositionally biased region" description="Gly residues" evidence="1">
    <location>
        <begin position="179"/>
        <end position="188"/>
    </location>
</feature>
<keyword evidence="4" id="KW-1185">Reference proteome</keyword>
<accession>A0A103XXI0</accession>
<gene>
    <name evidence="3" type="ORF">Ccrd_023100</name>
</gene>